<sequence>MLPRPGVRAAGAFERRSGRAARGPNAVNGSDHLLSALLPVILLLSFGIVAAIGSRSLHLSPIVGYIALGLVLRLSGFNPGPSGQTIAVLAELGVLFLLFDIGLHFSFARLRTQAGDIFGFGPAQVLLAGLMLAAAARLSGLPWGGALLLGAALALSSTAVVVGLIAERHQQDCPVGRTATAILVFQDVAGIFILIVATSLQDGGAPLEAGLGALARAALCFCASLLLARFVVRPVFDFVARSRNEEVFTAVALLVALAAGWATGSIGLSVTLGAFLGGAMLADTPYRSIVQSEIKPFRGLLLGFFFVSVGLSLDMPTLLGAWHLVLLVACGLLAIKVIANMLASLIFRWSVPGSVQLGFLLAQGSEFAFVILSVPGVRASVGPQWSSVVVASVAATIAMTPGLASVGRWLAGSLRARRRLAHDPELQPKALIGPVMILGMGEVGRAVADALIHFDLGYVAMDTDQRRLAEALADGYRVEFGDLSDPRIWEPAALAGRRVSVLTEPSLEISGRLTPLTRKYFPGLLRIAVVGDAAAAIGFANVGLTPVIEVPGTGGLETAARVLEALEVSADEVASWVVGRRAILAGDESPAMAAALA</sequence>
<evidence type="ECO:0000256" key="1">
    <source>
        <dbReference type="ARBA" id="ARBA00004141"/>
    </source>
</evidence>
<keyword evidence="14" id="KW-1185">Reference proteome</keyword>
<feature type="transmembrane region" description="Helical" evidence="10">
    <location>
        <begin position="33"/>
        <end position="52"/>
    </location>
</feature>
<dbReference type="Pfam" id="PF00999">
    <property type="entry name" value="Na_H_Exchanger"/>
    <property type="match status" value="1"/>
</dbReference>
<comment type="subcellular location">
    <subcellularLocation>
        <location evidence="1">Membrane</location>
        <topology evidence="1">Multi-pass membrane protein</topology>
    </subcellularLocation>
</comment>
<evidence type="ECO:0000256" key="6">
    <source>
        <dbReference type="ARBA" id="ARBA00022958"/>
    </source>
</evidence>
<evidence type="ECO:0000256" key="3">
    <source>
        <dbReference type="ARBA" id="ARBA00022449"/>
    </source>
</evidence>
<reference evidence="13 14" key="1">
    <citation type="submission" date="2018-03" db="EMBL/GenBank/DDBJ databases">
        <title>The draft genome of Sphingosinicella sp. GL-C-18.</title>
        <authorList>
            <person name="Liu L."/>
            <person name="Li L."/>
            <person name="Liang L."/>
            <person name="Zhang X."/>
            <person name="Wang T."/>
        </authorList>
    </citation>
    <scope>NUCLEOTIDE SEQUENCE [LARGE SCALE GENOMIC DNA]</scope>
    <source>
        <strain evidence="13 14">GL-C-18</strain>
    </source>
</reference>
<name>A0A2P7QZP0_9SPHN</name>
<dbReference type="Gene3D" id="3.40.50.720">
    <property type="entry name" value="NAD(P)-binding Rossmann-like Domain"/>
    <property type="match status" value="1"/>
</dbReference>
<evidence type="ECO:0000313" key="13">
    <source>
        <dbReference type="EMBL" id="PSJ43430.1"/>
    </source>
</evidence>
<comment type="caution">
    <text evidence="13">The sequence shown here is derived from an EMBL/GenBank/DDBJ whole genome shotgun (WGS) entry which is preliminary data.</text>
</comment>
<dbReference type="InterPro" id="IPR006153">
    <property type="entry name" value="Cation/H_exchanger_TM"/>
</dbReference>
<dbReference type="GO" id="GO:0006813">
    <property type="term" value="P:potassium ion transport"/>
    <property type="evidence" value="ECO:0007669"/>
    <property type="project" value="UniProtKB-KW"/>
</dbReference>
<keyword evidence="8" id="KW-0406">Ion transport</keyword>
<evidence type="ECO:0000256" key="8">
    <source>
        <dbReference type="ARBA" id="ARBA00023065"/>
    </source>
</evidence>
<feature type="domain" description="RCK N-terminal" evidence="12">
    <location>
        <begin position="435"/>
        <end position="547"/>
    </location>
</feature>
<feature type="transmembrane region" description="Helical" evidence="10">
    <location>
        <begin position="321"/>
        <end position="347"/>
    </location>
</feature>
<keyword evidence="3" id="KW-0050">Antiport</keyword>
<proteinExistence type="predicted"/>
<protein>
    <submittedName>
        <fullName evidence="13">Potassium transporter KefB</fullName>
    </submittedName>
</protein>
<dbReference type="InterPro" id="IPR038770">
    <property type="entry name" value="Na+/solute_symporter_sf"/>
</dbReference>
<feature type="transmembrane region" description="Helical" evidence="10">
    <location>
        <begin position="389"/>
        <end position="411"/>
    </location>
</feature>
<evidence type="ECO:0000259" key="11">
    <source>
        <dbReference type="Pfam" id="PF00999"/>
    </source>
</evidence>
<organism evidence="13 14">
    <name type="scientific">Allosphingosinicella deserti</name>
    <dbReference type="NCBI Taxonomy" id="2116704"/>
    <lineage>
        <taxon>Bacteria</taxon>
        <taxon>Pseudomonadati</taxon>
        <taxon>Pseudomonadota</taxon>
        <taxon>Alphaproteobacteria</taxon>
        <taxon>Sphingomonadales</taxon>
        <taxon>Sphingomonadaceae</taxon>
        <taxon>Allosphingosinicella</taxon>
    </lineage>
</organism>
<dbReference type="Proteomes" id="UP000241167">
    <property type="component" value="Unassembled WGS sequence"/>
</dbReference>
<evidence type="ECO:0000259" key="12">
    <source>
        <dbReference type="Pfam" id="PF02254"/>
    </source>
</evidence>
<feature type="transmembrane region" description="Helical" evidence="10">
    <location>
        <begin position="59"/>
        <end position="77"/>
    </location>
</feature>
<keyword evidence="2" id="KW-0813">Transport</keyword>
<keyword evidence="4" id="KW-0633">Potassium transport</keyword>
<evidence type="ECO:0000256" key="9">
    <source>
        <dbReference type="ARBA" id="ARBA00023136"/>
    </source>
</evidence>
<feature type="transmembrane region" description="Helical" evidence="10">
    <location>
        <begin position="83"/>
        <end position="105"/>
    </location>
</feature>
<evidence type="ECO:0000256" key="7">
    <source>
        <dbReference type="ARBA" id="ARBA00022989"/>
    </source>
</evidence>
<evidence type="ECO:0000256" key="5">
    <source>
        <dbReference type="ARBA" id="ARBA00022692"/>
    </source>
</evidence>
<feature type="transmembrane region" description="Helical" evidence="10">
    <location>
        <begin position="359"/>
        <end position="377"/>
    </location>
</feature>
<dbReference type="SUPFAM" id="SSF51735">
    <property type="entry name" value="NAD(P)-binding Rossmann-fold domains"/>
    <property type="match status" value="1"/>
</dbReference>
<evidence type="ECO:0000256" key="4">
    <source>
        <dbReference type="ARBA" id="ARBA00022538"/>
    </source>
</evidence>
<evidence type="ECO:0000256" key="10">
    <source>
        <dbReference type="SAM" id="Phobius"/>
    </source>
</evidence>
<dbReference type="GO" id="GO:0005886">
    <property type="term" value="C:plasma membrane"/>
    <property type="evidence" value="ECO:0007669"/>
    <property type="project" value="TreeGrafter"/>
</dbReference>
<dbReference type="Gene3D" id="1.20.1530.20">
    <property type="match status" value="1"/>
</dbReference>
<feature type="domain" description="Cation/H+ exchanger transmembrane" evidence="11">
    <location>
        <begin position="45"/>
        <end position="398"/>
    </location>
</feature>
<keyword evidence="7 10" id="KW-1133">Transmembrane helix</keyword>
<dbReference type="InterPro" id="IPR036291">
    <property type="entry name" value="NAD(P)-bd_dom_sf"/>
</dbReference>
<dbReference type="GO" id="GO:1902600">
    <property type="term" value="P:proton transmembrane transport"/>
    <property type="evidence" value="ECO:0007669"/>
    <property type="project" value="InterPro"/>
</dbReference>
<evidence type="ECO:0000256" key="2">
    <source>
        <dbReference type="ARBA" id="ARBA00022448"/>
    </source>
</evidence>
<feature type="transmembrane region" description="Helical" evidence="10">
    <location>
        <begin position="298"/>
        <end position="315"/>
    </location>
</feature>
<dbReference type="Pfam" id="PF02254">
    <property type="entry name" value="TrkA_N"/>
    <property type="match status" value="1"/>
</dbReference>
<dbReference type="PANTHER" id="PTHR46157:SF4">
    <property type="entry name" value="K(+) EFFLUX ANTIPORTER 3, CHLOROPLASTIC"/>
    <property type="match status" value="1"/>
</dbReference>
<dbReference type="PANTHER" id="PTHR46157">
    <property type="entry name" value="K(+) EFFLUX ANTIPORTER 3, CHLOROPLASTIC"/>
    <property type="match status" value="1"/>
</dbReference>
<feature type="transmembrane region" description="Helical" evidence="10">
    <location>
        <begin position="178"/>
        <end position="201"/>
    </location>
</feature>
<feature type="transmembrane region" description="Helical" evidence="10">
    <location>
        <begin position="142"/>
        <end position="166"/>
    </location>
</feature>
<keyword evidence="5 10" id="KW-0812">Transmembrane</keyword>
<keyword evidence="6" id="KW-0630">Potassium</keyword>
<feature type="transmembrane region" description="Helical" evidence="10">
    <location>
        <begin position="213"/>
        <end position="232"/>
    </location>
</feature>
<dbReference type="GO" id="GO:0015297">
    <property type="term" value="F:antiporter activity"/>
    <property type="evidence" value="ECO:0007669"/>
    <property type="project" value="UniProtKB-KW"/>
</dbReference>
<accession>A0A2P7QZP0</accession>
<dbReference type="InterPro" id="IPR003148">
    <property type="entry name" value="RCK_N"/>
</dbReference>
<evidence type="ECO:0000313" key="14">
    <source>
        <dbReference type="Proteomes" id="UP000241167"/>
    </source>
</evidence>
<keyword evidence="9 10" id="KW-0472">Membrane</keyword>
<dbReference type="EMBL" id="PXYI01000001">
    <property type="protein sequence ID" value="PSJ43430.1"/>
    <property type="molecule type" value="Genomic_DNA"/>
</dbReference>
<gene>
    <name evidence="13" type="ORF">C7I55_03460</name>
</gene>
<dbReference type="AlphaFoldDB" id="A0A2P7QZP0"/>
<feature type="transmembrane region" description="Helical" evidence="10">
    <location>
        <begin position="117"/>
        <end position="136"/>
    </location>
</feature>